<gene>
    <name evidence="2" type="ORF">LNV07_23530</name>
</gene>
<keyword evidence="1" id="KW-0732">Signal</keyword>
<protein>
    <submittedName>
        <fullName evidence="2">Uncharacterized protein</fullName>
    </submittedName>
</protein>
<feature type="chain" id="PRO_5045406415" evidence="1">
    <location>
        <begin position="35"/>
        <end position="196"/>
    </location>
</feature>
<proteinExistence type="predicted"/>
<feature type="signal peptide" evidence="1">
    <location>
        <begin position="1"/>
        <end position="34"/>
    </location>
</feature>
<organism evidence="2 3">
    <name type="scientific">Roseateles oligotrophus</name>
    <dbReference type="NCBI Taxonomy" id="1769250"/>
    <lineage>
        <taxon>Bacteria</taxon>
        <taxon>Pseudomonadati</taxon>
        <taxon>Pseudomonadota</taxon>
        <taxon>Betaproteobacteria</taxon>
        <taxon>Burkholderiales</taxon>
        <taxon>Sphaerotilaceae</taxon>
        <taxon>Roseateles</taxon>
    </lineage>
</organism>
<keyword evidence="3" id="KW-1185">Reference proteome</keyword>
<accession>A0ABT2YMC1</accession>
<name>A0ABT2YMC1_9BURK</name>
<comment type="caution">
    <text evidence="2">The sequence shown here is derived from an EMBL/GenBank/DDBJ whole genome shotgun (WGS) entry which is preliminary data.</text>
</comment>
<evidence type="ECO:0000256" key="1">
    <source>
        <dbReference type="SAM" id="SignalP"/>
    </source>
</evidence>
<evidence type="ECO:0000313" key="3">
    <source>
        <dbReference type="Proteomes" id="UP001209701"/>
    </source>
</evidence>
<sequence length="196" mass="20875">MKPKQHPANHPISSGLAALGFGLAMLAAAPLAQATEINAALSVSDDGKPGRSQELARLKEIGLPAYPGAIARSDDRNDKSGVSLGLSFGPFGFKLQVSKYGITDGIDSISNYYREALSQYGPVLDCSVGSPAALASKNEKKAKEPKDDRLGCNEISASVSERVYKVGSSKNFRLVSLKQEGPEVHFQLVRLELRGM</sequence>
<dbReference type="EMBL" id="JAJIRN010000012">
    <property type="protein sequence ID" value="MCV2371071.1"/>
    <property type="molecule type" value="Genomic_DNA"/>
</dbReference>
<dbReference type="RefSeq" id="WP_263573651.1">
    <property type="nucleotide sequence ID" value="NZ_JAJIRN010000012.1"/>
</dbReference>
<evidence type="ECO:0000313" key="2">
    <source>
        <dbReference type="EMBL" id="MCV2371071.1"/>
    </source>
</evidence>
<dbReference type="Proteomes" id="UP001209701">
    <property type="component" value="Unassembled WGS sequence"/>
</dbReference>
<reference evidence="2 3" key="1">
    <citation type="submission" date="2021-11" db="EMBL/GenBank/DDBJ databases">
        <authorList>
            <person name="Liang Q."/>
            <person name="Mou H."/>
            <person name="Liu Z."/>
        </authorList>
    </citation>
    <scope>NUCLEOTIDE SEQUENCE [LARGE SCALE GENOMIC DNA]</scope>
    <source>
        <strain evidence="2 3">CHU3</strain>
    </source>
</reference>